<dbReference type="Gramene" id="Kaladp0008s0257.1.v1.1">
    <property type="protein sequence ID" value="Kaladp0008s0257.1.v1.1.CDS.1"/>
    <property type="gene ID" value="Kaladp0008s0257.v1.1"/>
</dbReference>
<evidence type="ECO:0000256" key="1">
    <source>
        <dbReference type="SAM" id="MobiDB-lite"/>
    </source>
</evidence>
<feature type="region of interest" description="Disordered" evidence="1">
    <location>
        <begin position="145"/>
        <end position="165"/>
    </location>
</feature>
<feature type="transmembrane region" description="Helical" evidence="2">
    <location>
        <begin position="35"/>
        <end position="53"/>
    </location>
</feature>
<evidence type="ECO:0000313" key="4">
    <source>
        <dbReference type="Proteomes" id="UP000594263"/>
    </source>
</evidence>
<organism evidence="3 4">
    <name type="scientific">Kalanchoe fedtschenkoi</name>
    <name type="common">Lavender scallops</name>
    <name type="synonym">South American air plant</name>
    <dbReference type="NCBI Taxonomy" id="63787"/>
    <lineage>
        <taxon>Eukaryota</taxon>
        <taxon>Viridiplantae</taxon>
        <taxon>Streptophyta</taxon>
        <taxon>Embryophyta</taxon>
        <taxon>Tracheophyta</taxon>
        <taxon>Spermatophyta</taxon>
        <taxon>Magnoliopsida</taxon>
        <taxon>eudicotyledons</taxon>
        <taxon>Gunneridae</taxon>
        <taxon>Pentapetalae</taxon>
        <taxon>Saxifragales</taxon>
        <taxon>Crassulaceae</taxon>
        <taxon>Kalanchoe</taxon>
    </lineage>
</organism>
<keyword evidence="4" id="KW-1185">Reference proteome</keyword>
<proteinExistence type="predicted"/>
<keyword evidence="2" id="KW-0472">Membrane</keyword>
<keyword evidence="2" id="KW-1133">Transmembrane helix</keyword>
<evidence type="ECO:0008006" key="5">
    <source>
        <dbReference type="Google" id="ProtNLM"/>
    </source>
</evidence>
<reference evidence="3" key="1">
    <citation type="submission" date="2021-01" db="UniProtKB">
        <authorList>
            <consortium name="EnsemblPlants"/>
        </authorList>
    </citation>
    <scope>IDENTIFICATION</scope>
</reference>
<name>A0A7N0SW34_KALFE</name>
<evidence type="ECO:0000313" key="3">
    <source>
        <dbReference type="EnsemblPlants" id="Kaladp0008s0257.1.v1.1.CDS.1"/>
    </source>
</evidence>
<keyword evidence="2" id="KW-0812">Transmembrane</keyword>
<sequence>MKREMEMEMKIAMDEKYIQSPTQKMIEPPHLTKKLIPLLLCSLSMFSVMMIWYSSRSSGSSILPPYFSVTFPVAATNSIDRKFVFLVFNGLLVFIAKTSRLTYNSSTSTSQSCASGTNSYEQSHDESDVADAHQSQISDWVIVEEQDENEEVKEDDDGAGDELSAEELNKKCDEFIRRMKEGIRIEAQEQVEPLLPAS</sequence>
<dbReference type="PANTHER" id="PTHR34947">
    <property type="entry name" value="TRANSMEMBRANE PROTEIN"/>
    <property type="match status" value="1"/>
</dbReference>
<dbReference type="EnsemblPlants" id="Kaladp0008s0257.1.v1.1">
    <property type="protein sequence ID" value="Kaladp0008s0257.1.v1.1.CDS.1"/>
    <property type="gene ID" value="Kaladp0008s0257.v1.1"/>
</dbReference>
<dbReference type="Proteomes" id="UP000594263">
    <property type="component" value="Unplaced"/>
</dbReference>
<dbReference type="AlphaFoldDB" id="A0A7N0SW34"/>
<dbReference type="PANTHER" id="PTHR34947:SF3">
    <property type="entry name" value="TRANSMEMBRANE PROTEIN"/>
    <property type="match status" value="1"/>
</dbReference>
<feature type="region of interest" description="Disordered" evidence="1">
    <location>
        <begin position="105"/>
        <end position="128"/>
    </location>
</feature>
<evidence type="ECO:0000256" key="2">
    <source>
        <dbReference type="SAM" id="Phobius"/>
    </source>
</evidence>
<accession>A0A7N0SW34</accession>
<protein>
    <recommendedName>
        <fullName evidence="5">DUF4408 domain-containing protein</fullName>
    </recommendedName>
</protein>
<feature type="compositionally biased region" description="Low complexity" evidence="1">
    <location>
        <begin position="105"/>
        <end position="117"/>
    </location>
</feature>